<dbReference type="EMBL" id="CP014504">
    <property type="protein sequence ID" value="AMP97618.1"/>
    <property type="molecule type" value="Genomic_DNA"/>
</dbReference>
<name>A0A127V9D8_9SPHI</name>
<reference evidence="1 2" key="1">
    <citation type="submission" date="2016-03" db="EMBL/GenBank/DDBJ databases">
        <title>Complete genome sequence of Pedobacter cryoconitis PAMC 27485.</title>
        <authorList>
            <person name="Lee J."/>
            <person name="Kim O.-S."/>
        </authorList>
    </citation>
    <scope>NUCLEOTIDE SEQUENCE [LARGE SCALE GENOMIC DNA]</scope>
    <source>
        <strain evidence="1 2">PAMC 27485</strain>
    </source>
</reference>
<dbReference type="RefSeq" id="WP_068396424.1">
    <property type="nucleotide sequence ID" value="NZ_CP014504.1"/>
</dbReference>
<accession>A0A127V9D8</accession>
<dbReference type="Proteomes" id="UP000071561">
    <property type="component" value="Chromosome"/>
</dbReference>
<sequence length="293" mass="33960">MKRLQGIKNTWKLSLLTISLISCSQPKERVYQAELFTEKTDLNIPAQGTAQLFKRLTLTNKKEELIGGIFGRRGRMSWNIITYRDTTIRFNPNLKNLVEDYQSDEIPLSDFYTIYYLNPQKTAFLADMPGPSNISSRIFVFRAQPNGLKVYRIERPVKEQISSGDESIYRGISKIGGHLLLVNNDYLFNQRTAKAYLIPRPDPKERMQADFTILSPDKKTVVFNAKGSSTDHFDYIYQFHYPSGKFETDSIPADQYQSPLQDKKKKWPETHYDWSKDANGRMFLKPKAVFSLK</sequence>
<keyword evidence="2" id="KW-1185">Reference proteome</keyword>
<gene>
    <name evidence="1" type="ORF">AY601_0670</name>
</gene>
<proteinExistence type="predicted"/>
<dbReference type="AlphaFoldDB" id="A0A127V9D8"/>
<dbReference type="PROSITE" id="PS51257">
    <property type="entry name" value="PROKAR_LIPOPROTEIN"/>
    <property type="match status" value="1"/>
</dbReference>
<dbReference type="KEGG" id="pcm:AY601_0670"/>
<organism evidence="1 2">
    <name type="scientific">Pedobacter cryoconitis</name>
    <dbReference type="NCBI Taxonomy" id="188932"/>
    <lineage>
        <taxon>Bacteria</taxon>
        <taxon>Pseudomonadati</taxon>
        <taxon>Bacteroidota</taxon>
        <taxon>Sphingobacteriia</taxon>
        <taxon>Sphingobacteriales</taxon>
        <taxon>Sphingobacteriaceae</taxon>
        <taxon>Pedobacter</taxon>
    </lineage>
</organism>
<evidence type="ECO:0000313" key="2">
    <source>
        <dbReference type="Proteomes" id="UP000071561"/>
    </source>
</evidence>
<dbReference type="PATRIC" id="fig|188932.3.peg.687"/>
<dbReference type="OrthoDB" id="745386at2"/>
<evidence type="ECO:0008006" key="3">
    <source>
        <dbReference type="Google" id="ProtNLM"/>
    </source>
</evidence>
<protein>
    <recommendedName>
        <fullName evidence="3">Lipoprotein</fullName>
    </recommendedName>
</protein>
<evidence type="ECO:0000313" key="1">
    <source>
        <dbReference type="EMBL" id="AMP97618.1"/>
    </source>
</evidence>